<dbReference type="AlphaFoldDB" id="A0AAV4JIQ6"/>
<keyword evidence="2" id="KW-1185">Reference proteome</keyword>
<proteinExistence type="predicted"/>
<accession>A0AAV4JIQ6</accession>
<sequence length="78" mass="9219">MATRKYPYTSVPQADGCSDGALPVESHRRKIYWHIAWSGPSFDDWRYLCHDLWSREQRKLITDTLKVKNPHGSKWNTE</sequence>
<dbReference type="Proteomes" id="UP000762676">
    <property type="component" value="Unassembled WGS sequence"/>
</dbReference>
<organism evidence="1 2">
    <name type="scientific">Elysia marginata</name>
    <dbReference type="NCBI Taxonomy" id="1093978"/>
    <lineage>
        <taxon>Eukaryota</taxon>
        <taxon>Metazoa</taxon>
        <taxon>Spiralia</taxon>
        <taxon>Lophotrochozoa</taxon>
        <taxon>Mollusca</taxon>
        <taxon>Gastropoda</taxon>
        <taxon>Heterobranchia</taxon>
        <taxon>Euthyneura</taxon>
        <taxon>Panpulmonata</taxon>
        <taxon>Sacoglossa</taxon>
        <taxon>Placobranchoidea</taxon>
        <taxon>Plakobranchidae</taxon>
        <taxon>Elysia</taxon>
    </lineage>
</organism>
<name>A0AAV4JIQ6_9GAST</name>
<evidence type="ECO:0000313" key="1">
    <source>
        <dbReference type="EMBL" id="GFS22664.1"/>
    </source>
</evidence>
<reference evidence="1 2" key="1">
    <citation type="journal article" date="2021" name="Elife">
        <title>Chloroplast acquisition without the gene transfer in kleptoplastic sea slugs, Plakobranchus ocellatus.</title>
        <authorList>
            <person name="Maeda T."/>
            <person name="Takahashi S."/>
            <person name="Yoshida T."/>
            <person name="Shimamura S."/>
            <person name="Takaki Y."/>
            <person name="Nagai Y."/>
            <person name="Toyoda A."/>
            <person name="Suzuki Y."/>
            <person name="Arimoto A."/>
            <person name="Ishii H."/>
            <person name="Satoh N."/>
            <person name="Nishiyama T."/>
            <person name="Hasebe M."/>
            <person name="Maruyama T."/>
            <person name="Minagawa J."/>
            <person name="Obokata J."/>
            <person name="Shigenobu S."/>
        </authorList>
    </citation>
    <scope>NUCLEOTIDE SEQUENCE [LARGE SCALE GENOMIC DNA]</scope>
</reference>
<evidence type="ECO:0000313" key="2">
    <source>
        <dbReference type="Proteomes" id="UP000762676"/>
    </source>
</evidence>
<comment type="caution">
    <text evidence="1">The sequence shown here is derived from an EMBL/GenBank/DDBJ whole genome shotgun (WGS) entry which is preliminary data.</text>
</comment>
<gene>
    <name evidence="1" type="ORF">ElyMa_003369800</name>
</gene>
<protein>
    <recommendedName>
        <fullName evidence="3">Spondin domain-containing protein</fullName>
    </recommendedName>
</protein>
<dbReference type="EMBL" id="BMAT01006939">
    <property type="protein sequence ID" value="GFS22664.1"/>
    <property type="molecule type" value="Genomic_DNA"/>
</dbReference>
<evidence type="ECO:0008006" key="3">
    <source>
        <dbReference type="Google" id="ProtNLM"/>
    </source>
</evidence>